<dbReference type="Pfam" id="PF13561">
    <property type="entry name" value="adh_short_C2"/>
    <property type="match status" value="1"/>
</dbReference>
<evidence type="ECO:0000313" key="4">
    <source>
        <dbReference type="EMBL" id="KIJ38736.1"/>
    </source>
</evidence>
<evidence type="ECO:0000256" key="3">
    <source>
        <dbReference type="RuleBase" id="RU000363"/>
    </source>
</evidence>
<reference evidence="4 5" key="1">
    <citation type="submission" date="2014-06" db="EMBL/GenBank/DDBJ databases">
        <title>Evolutionary Origins and Diversification of the Mycorrhizal Mutualists.</title>
        <authorList>
            <consortium name="DOE Joint Genome Institute"/>
            <consortium name="Mycorrhizal Genomics Consortium"/>
            <person name="Kohler A."/>
            <person name="Kuo A."/>
            <person name="Nagy L.G."/>
            <person name="Floudas D."/>
            <person name="Copeland A."/>
            <person name="Barry K.W."/>
            <person name="Cichocki N."/>
            <person name="Veneault-Fourrey C."/>
            <person name="LaButti K."/>
            <person name="Lindquist E.A."/>
            <person name="Lipzen A."/>
            <person name="Lundell T."/>
            <person name="Morin E."/>
            <person name="Murat C."/>
            <person name="Riley R."/>
            <person name="Ohm R."/>
            <person name="Sun H."/>
            <person name="Tunlid A."/>
            <person name="Henrissat B."/>
            <person name="Grigoriev I.V."/>
            <person name="Hibbett D.S."/>
            <person name="Martin F."/>
        </authorList>
    </citation>
    <scope>NUCLEOTIDE SEQUENCE [LARGE SCALE GENOMIC DNA]</scope>
    <source>
        <strain evidence="4 5">SS14</strain>
    </source>
</reference>
<dbReference type="InterPro" id="IPR036291">
    <property type="entry name" value="NAD(P)-bd_dom_sf"/>
</dbReference>
<keyword evidence="5" id="KW-1185">Reference proteome</keyword>
<dbReference type="PRINTS" id="PR00080">
    <property type="entry name" value="SDRFAMILY"/>
</dbReference>
<protein>
    <recommendedName>
        <fullName evidence="6">3-oxoacyl-[acyl-carrier-protein] reductase</fullName>
    </recommendedName>
</protein>
<comment type="similarity">
    <text evidence="1 3">Belongs to the short-chain dehydrogenases/reductases (SDR) family.</text>
</comment>
<dbReference type="PRINTS" id="PR00081">
    <property type="entry name" value="GDHRDH"/>
</dbReference>
<accession>A0A0C9VM26</accession>
<evidence type="ECO:0008006" key="6">
    <source>
        <dbReference type="Google" id="ProtNLM"/>
    </source>
</evidence>
<name>A0A0C9VM26_SPHS4</name>
<dbReference type="AlphaFoldDB" id="A0A0C9VM26"/>
<sequence length="284" mass="30557">MLQLKEQIVLITGSSRGLGHAIACAFAREGVFGLVINCKNMDASKVDMDEIAKYMVKEKVLVVKADVTQLQEVQKMFDSARNHFGRPITTVVNNALARFSFNGNARPKLDTISWEEFDGQLKGSVQGALNTTKGATYFGGIRPPKMTVRPNFICALSIAALQGMREIRFGRIINIGSNLVQNPVVPYHDYTAAKGALLAFTHTSASELGPDNITVNLIVGGLLRVTDASAATPEEVFDVVAKSTPLGRVMTPQDVADVALFFASPWARGVTGQSINVDGGLVMT</sequence>
<gene>
    <name evidence="4" type="ORF">M422DRAFT_781307</name>
</gene>
<dbReference type="Pfam" id="PF00106">
    <property type="entry name" value="adh_short"/>
    <property type="match status" value="1"/>
</dbReference>
<dbReference type="EMBL" id="KN837158">
    <property type="protein sequence ID" value="KIJ38736.1"/>
    <property type="molecule type" value="Genomic_DNA"/>
</dbReference>
<dbReference type="PANTHER" id="PTHR42760">
    <property type="entry name" value="SHORT-CHAIN DEHYDROGENASES/REDUCTASES FAMILY MEMBER"/>
    <property type="match status" value="1"/>
</dbReference>
<dbReference type="Proteomes" id="UP000054279">
    <property type="component" value="Unassembled WGS sequence"/>
</dbReference>
<dbReference type="SUPFAM" id="SSF51735">
    <property type="entry name" value="NAD(P)-binding Rossmann-fold domains"/>
    <property type="match status" value="1"/>
</dbReference>
<organism evidence="4 5">
    <name type="scientific">Sphaerobolus stellatus (strain SS14)</name>
    <dbReference type="NCBI Taxonomy" id="990650"/>
    <lineage>
        <taxon>Eukaryota</taxon>
        <taxon>Fungi</taxon>
        <taxon>Dikarya</taxon>
        <taxon>Basidiomycota</taxon>
        <taxon>Agaricomycotina</taxon>
        <taxon>Agaricomycetes</taxon>
        <taxon>Phallomycetidae</taxon>
        <taxon>Geastrales</taxon>
        <taxon>Sphaerobolaceae</taxon>
        <taxon>Sphaerobolus</taxon>
    </lineage>
</organism>
<keyword evidence="2" id="KW-0560">Oxidoreductase</keyword>
<dbReference type="PANTHER" id="PTHR42760:SF133">
    <property type="entry name" value="3-OXOACYL-[ACYL-CARRIER-PROTEIN] REDUCTASE"/>
    <property type="match status" value="1"/>
</dbReference>
<dbReference type="GO" id="GO:0016616">
    <property type="term" value="F:oxidoreductase activity, acting on the CH-OH group of donors, NAD or NADP as acceptor"/>
    <property type="evidence" value="ECO:0007669"/>
    <property type="project" value="TreeGrafter"/>
</dbReference>
<evidence type="ECO:0000256" key="2">
    <source>
        <dbReference type="ARBA" id="ARBA00023002"/>
    </source>
</evidence>
<dbReference type="HOGENOM" id="CLU_010194_1_3_1"/>
<evidence type="ECO:0000256" key="1">
    <source>
        <dbReference type="ARBA" id="ARBA00006484"/>
    </source>
</evidence>
<evidence type="ECO:0000313" key="5">
    <source>
        <dbReference type="Proteomes" id="UP000054279"/>
    </source>
</evidence>
<proteinExistence type="inferred from homology"/>
<dbReference type="Gene3D" id="3.40.50.720">
    <property type="entry name" value="NAD(P)-binding Rossmann-like Domain"/>
    <property type="match status" value="1"/>
</dbReference>
<dbReference type="OrthoDB" id="1393670at2759"/>
<dbReference type="InterPro" id="IPR002347">
    <property type="entry name" value="SDR_fam"/>
</dbReference>